<feature type="transmembrane region" description="Helical" evidence="2">
    <location>
        <begin position="146"/>
        <end position="172"/>
    </location>
</feature>
<evidence type="ECO:0000256" key="1">
    <source>
        <dbReference type="SAM" id="MobiDB-lite"/>
    </source>
</evidence>
<organism evidence="3 4">
    <name type="scientific">Streptomyces hebeiensis</name>
    <dbReference type="NCBI Taxonomy" id="229486"/>
    <lineage>
        <taxon>Bacteria</taxon>
        <taxon>Bacillati</taxon>
        <taxon>Actinomycetota</taxon>
        <taxon>Actinomycetes</taxon>
        <taxon>Kitasatosporales</taxon>
        <taxon>Streptomycetaceae</taxon>
        <taxon>Streptomyces</taxon>
    </lineage>
</organism>
<feature type="region of interest" description="Disordered" evidence="1">
    <location>
        <begin position="106"/>
        <end position="125"/>
    </location>
</feature>
<keyword evidence="4" id="KW-1185">Reference proteome</keyword>
<gene>
    <name evidence="3" type="ORF">GCM10009654_53290</name>
</gene>
<evidence type="ECO:0000313" key="3">
    <source>
        <dbReference type="EMBL" id="GAA1189064.1"/>
    </source>
</evidence>
<keyword evidence="2" id="KW-0812">Transmembrane</keyword>
<sequence length="173" mass="18765">MSGSEDGARTTPEITPAGRPALDPDQVKHLEFVQSVIARLSNNSFLVKGWTLTLAGALLAFATSDAGWPAAGTALISLVAFWFLDGYFLYRERLFRMLYDDVRRPAGPEAARPEPGGRPDGPGHAPVEPFSMDLTPYSHRTRWHRAAFSTTLSLFYGGLAVAHLVVLVAVLLG</sequence>
<name>A0ABN1V476_9ACTN</name>
<dbReference type="Proteomes" id="UP001501371">
    <property type="component" value="Unassembled WGS sequence"/>
</dbReference>
<feature type="transmembrane region" description="Helical" evidence="2">
    <location>
        <begin position="45"/>
        <end position="62"/>
    </location>
</feature>
<evidence type="ECO:0000313" key="4">
    <source>
        <dbReference type="Proteomes" id="UP001501371"/>
    </source>
</evidence>
<protein>
    <recommendedName>
        <fullName evidence="5">Integral membrane protein</fullName>
    </recommendedName>
</protein>
<accession>A0ABN1V476</accession>
<reference evidence="3 4" key="1">
    <citation type="journal article" date="2019" name="Int. J. Syst. Evol. Microbiol.">
        <title>The Global Catalogue of Microorganisms (GCM) 10K type strain sequencing project: providing services to taxonomists for standard genome sequencing and annotation.</title>
        <authorList>
            <consortium name="The Broad Institute Genomics Platform"/>
            <consortium name="The Broad Institute Genome Sequencing Center for Infectious Disease"/>
            <person name="Wu L."/>
            <person name="Ma J."/>
        </authorList>
    </citation>
    <scope>NUCLEOTIDE SEQUENCE [LARGE SCALE GENOMIC DNA]</scope>
    <source>
        <strain evidence="3 4">JCM 12696</strain>
    </source>
</reference>
<feature type="compositionally biased region" description="Basic and acidic residues" evidence="1">
    <location>
        <begin position="106"/>
        <end position="117"/>
    </location>
</feature>
<evidence type="ECO:0000256" key="2">
    <source>
        <dbReference type="SAM" id="Phobius"/>
    </source>
</evidence>
<feature type="transmembrane region" description="Helical" evidence="2">
    <location>
        <begin position="68"/>
        <end position="90"/>
    </location>
</feature>
<feature type="region of interest" description="Disordered" evidence="1">
    <location>
        <begin position="1"/>
        <end position="22"/>
    </location>
</feature>
<evidence type="ECO:0008006" key="5">
    <source>
        <dbReference type="Google" id="ProtNLM"/>
    </source>
</evidence>
<dbReference type="RefSeq" id="WP_344281747.1">
    <property type="nucleotide sequence ID" value="NZ_BAAAKV010000057.1"/>
</dbReference>
<keyword evidence="2" id="KW-1133">Transmembrane helix</keyword>
<keyword evidence="2" id="KW-0472">Membrane</keyword>
<proteinExistence type="predicted"/>
<dbReference type="EMBL" id="BAAAKV010000057">
    <property type="protein sequence ID" value="GAA1189064.1"/>
    <property type="molecule type" value="Genomic_DNA"/>
</dbReference>
<comment type="caution">
    <text evidence="3">The sequence shown here is derived from an EMBL/GenBank/DDBJ whole genome shotgun (WGS) entry which is preliminary data.</text>
</comment>